<accession>A0A1I7SAM0</accession>
<dbReference type="InterPro" id="IPR016181">
    <property type="entry name" value="Acyl_CoA_acyltransferase"/>
</dbReference>
<sequence>MFHSLRTVRSPSLQLARSLSHRQILDPNYVMPDGRVLSIQRAEESDLDLLFKFFKENFSVQEPLSRYLGVKYEDFGDLFYCPIFKAALQSGLTTVAYNGDQMVGGSTVTVNDVTKEKVDFGKTEFGEDFDENMKKYGITRQTSYIFTLLSHAEAISASLLPPNVDKLCRIETVSVCLGYRGCDISRKLAIESSKLAIDQGLQVMDSICTAAASTRVMHNQGNDHDLELILKFFKANFSVQEPISRALNITYEELEHAFYRPVFKQALQSGLSTLAFHGDELVAVSTVTVVPAEKKQVDLTLKDLGPMVDENMKKFGIKRVESGCLFTFLNYLETVSLHFLPEGTKKIVRAEAGSVCPTFRGGDVRRKLAIETSKLAAKRGLEIMDTMCSATASTKVMKDLGFKKKFSLVFSDCTYHGKPIFSKPLYDNNDSFNVMHGNIQHIILQPCPKPETIEKYLKPQAQASG</sequence>
<dbReference type="PANTHER" id="PTHR20905">
    <property type="entry name" value="N-ACETYLTRANSFERASE-RELATED"/>
    <property type="match status" value="1"/>
</dbReference>
<evidence type="ECO:0000313" key="1">
    <source>
        <dbReference type="Proteomes" id="UP000095284"/>
    </source>
</evidence>
<dbReference type="Gene3D" id="3.40.630.30">
    <property type="match status" value="2"/>
</dbReference>
<reference evidence="2" key="1">
    <citation type="submission" date="2016-11" db="UniProtKB">
        <authorList>
            <consortium name="WormBaseParasite"/>
        </authorList>
    </citation>
    <scope>IDENTIFICATION</scope>
</reference>
<protein>
    <submittedName>
        <fullName evidence="2">N-acetyltransferase domain-containing protein</fullName>
    </submittedName>
</protein>
<dbReference type="SUPFAM" id="SSF55729">
    <property type="entry name" value="Acyl-CoA N-acyltransferases (Nat)"/>
    <property type="match status" value="1"/>
</dbReference>
<dbReference type="WBParaSite" id="BXY_1006700.1">
    <property type="protein sequence ID" value="BXY_1006700.1"/>
    <property type="gene ID" value="BXY_1006700"/>
</dbReference>
<dbReference type="Proteomes" id="UP000095284">
    <property type="component" value="Unplaced"/>
</dbReference>
<dbReference type="PANTHER" id="PTHR20905:SF1">
    <property type="entry name" value="AT07410P-RELATED"/>
    <property type="match status" value="1"/>
</dbReference>
<dbReference type="AlphaFoldDB" id="A0A1I7SAM0"/>
<organism evidence="1 2">
    <name type="scientific">Bursaphelenchus xylophilus</name>
    <name type="common">Pinewood nematode worm</name>
    <name type="synonym">Aphelenchoides xylophilus</name>
    <dbReference type="NCBI Taxonomy" id="6326"/>
    <lineage>
        <taxon>Eukaryota</taxon>
        <taxon>Metazoa</taxon>
        <taxon>Ecdysozoa</taxon>
        <taxon>Nematoda</taxon>
        <taxon>Chromadorea</taxon>
        <taxon>Rhabditida</taxon>
        <taxon>Tylenchina</taxon>
        <taxon>Tylenchomorpha</taxon>
        <taxon>Aphelenchoidea</taxon>
        <taxon>Aphelenchoididae</taxon>
        <taxon>Bursaphelenchus</taxon>
    </lineage>
</organism>
<proteinExistence type="predicted"/>
<name>A0A1I7SAM0_BURXY</name>
<evidence type="ECO:0000313" key="2">
    <source>
        <dbReference type="WBParaSite" id="BXY_1006700.1"/>
    </source>
</evidence>
<dbReference type="GO" id="GO:0008080">
    <property type="term" value="F:N-acetyltransferase activity"/>
    <property type="evidence" value="ECO:0007669"/>
    <property type="project" value="TreeGrafter"/>
</dbReference>